<evidence type="ECO:0000313" key="2">
    <source>
        <dbReference type="EMBL" id="KUI69260.1"/>
    </source>
</evidence>
<evidence type="ECO:0000256" key="1">
    <source>
        <dbReference type="SAM" id="MobiDB-lite"/>
    </source>
</evidence>
<reference evidence="2" key="1">
    <citation type="submission" date="2014-12" db="EMBL/GenBank/DDBJ databases">
        <title>Genome Sequence of Valsa Canker Pathogens Uncovers a Specific Adaption of Colonization on Woody Bark.</title>
        <authorList>
            <person name="Yin Z."/>
            <person name="Liu H."/>
            <person name="Gao X."/>
            <person name="Li Z."/>
            <person name="Song N."/>
            <person name="Ke X."/>
            <person name="Dai Q."/>
            <person name="Wu Y."/>
            <person name="Sun Y."/>
            <person name="Xu J.-R."/>
            <person name="Kang Z.K."/>
            <person name="Wang L."/>
            <person name="Huang L."/>
        </authorList>
    </citation>
    <scope>NUCLEOTIDE SEQUENCE [LARGE SCALE GENOMIC DNA]</scope>
    <source>
        <strain evidence="2">03-8</strain>
    </source>
</reference>
<gene>
    <name evidence="2" type="ORF">VM1G_04816</name>
</gene>
<organism evidence="2 3">
    <name type="scientific">Cytospora mali</name>
    <name type="common">Apple Valsa canker fungus</name>
    <name type="synonym">Valsa mali</name>
    <dbReference type="NCBI Taxonomy" id="578113"/>
    <lineage>
        <taxon>Eukaryota</taxon>
        <taxon>Fungi</taxon>
        <taxon>Dikarya</taxon>
        <taxon>Ascomycota</taxon>
        <taxon>Pezizomycotina</taxon>
        <taxon>Sordariomycetes</taxon>
        <taxon>Sordariomycetidae</taxon>
        <taxon>Diaporthales</taxon>
        <taxon>Cytosporaceae</taxon>
        <taxon>Cytospora</taxon>
    </lineage>
</organism>
<sequence length="97" mass="10554">MPPTQALRFTSLASRPSLSTAYRTTQAARPLAIHQVRAYAAKGEGEKDDLGGPGGQEPPDPIARGQQNRHIRSLRNKTFAGMILVGAPMLYLISQRK</sequence>
<keyword evidence="3" id="KW-1185">Reference proteome</keyword>
<dbReference type="AlphaFoldDB" id="A0A194VZP7"/>
<proteinExistence type="predicted"/>
<feature type="region of interest" description="Disordered" evidence="1">
    <location>
        <begin position="40"/>
        <end position="69"/>
    </location>
</feature>
<protein>
    <submittedName>
        <fullName evidence="2">Uncharacterized protein</fullName>
    </submittedName>
</protein>
<dbReference type="EMBL" id="CM003102">
    <property type="protein sequence ID" value="KUI69260.1"/>
    <property type="molecule type" value="Genomic_DNA"/>
</dbReference>
<evidence type="ECO:0000313" key="3">
    <source>
        <dbReference type="Proteomes" id="UP000078559"/>
    </source>
</evidence>
<name>A0A194VZP7_CYTMA</name>
<accession>A0A194VZP7</accession>
<dbReference type="OrthoDB" id="5209635at2759"/>
<dbReference type="Proteomes" id="UP000078559">
    <property type="component" value="Chromosome 5"/>
</dbReference>